<protein>
    <submittedName>
        <fullName evidence="2">Isochorismatase family protein</fullName>
        <ecNumber evidence="2">3.-.-.-</ecNumber>
    </submittedName>
</protein>
<dbReference type="SUPFAM" id="SSF52499">
    <property type="entry name" value="Isochorismatase-like hydrolases"/>
    <property type="match status" value="1"/>
</dbReference>
<dbReference type="GO" id="GO:0016787">
    <property type="term" value="F:hydrolase activity"/>
    <property type="evidence" value="ECO:0007669"/>
    <property type="project" value="UniProtKB-KW"/>
</dbReference>
<evidence type="ECO:0000313" key="2">
    <source>
        <dbReference type="EMBL" id="EFC52780.1"/>
    </source>
</evidence>
<name>A0A9W5ISC3_NEISU</name>
<gene>
    <name evidence="2" type="ORF">NEISUBOT_03616</name>
</gene>
<organism evidence="2 3">
    <name type="scientific">Neisseria subflava NJ9703</name>
    <dbReference type="NCBI Taxonomy" id="546268"/>
    <lineage>
        <taxon>Bacteria</taxon>
        <taxon>Pseudomonadati</taxon>
        <taxon>Pseudomonadota</taxon>
        <taxon>Betaproteobacteria</taxon>
        <taxon>Neisseriales</taxon>
        <taxon>Neisseriaceae</taxon>
        <taxon>Neisseria</taxon>
    </lineage>
</organism>
<accession>A0A9W5ISC3</accession>
<dbReference type="InterPro" id="IPR050993">
    <property type="entry name" value="Isochorismatase_domain"/>
</dbReference>
<dbReference type="Pfam" id="PF00857">
    <property type="entry name" value="Isochorismatase"/>
    <property type="match status" value="1"/>
</dbReference>
<comment type="caution">
    <text evidence="2">The sequence shown here is derived from an EMBL/GenBank/DDBJ whole genome shotgun (WGS) entry which is preliminary data.</text>
</comment>
<dbReference type="PANTHER" id="PTHR14119">
    <property type="entry name" value="HYDROLASE"/>
    <property type="match status" value="1"/>
</dbReference>
<sequence length="178" mass="19495">MNPKNTLCLIVDIQERLLPALSGADEMLERCRLLIQGLTALDIPFAVTEQYPKGLGSTVSAVSLLLPEGTPIVEKTQFSAFLPEIQEILRKNDIKNVILMGAEAHICMLQTALDLKAQGYAVFLPFECTASRTTANRDNGLAQMSRQGIIVSNVESILFQLLGDAKHPAFKTISKLIQ</sequence>
<dbReference type="AlphaFoldDB" id="A0A9W5ISC3"/>
<dbReference type="Gene3D" id="3.40.50.850">
    <property type="entry name" value="Isochorismatase-like"/>
    <property type="match status" value="1"/>
</dbReference>
<dbReference type="EMBL" id="ACEO02000002">
    <property type="protein sequence ID" value="EFC52780.1"/>
    <property type="molecule type" value="Genomic_DNA"/>
</dbReference>
<reference evidence="2 3" key="1">
    <citation type="submission" date="2010-01" db="EMBL/GenBank/DDBJ databases">
        <authorList>
            <person name="Weinstock G."/>
            <person name="Sodergren E."/>
            <person name="Clifton S."/>
            <person name="Fulton L."/>
            <person name="Fulton B."/>
            <person name="Courtney L."/>
            <person name="Fronick C."/>
            <person name="Harrison M."/>
            <person name="Strong C."/>
            <person name="Farmer C."/>
            <person name="Delahaunty K."/>
            <person name="Markovic C."/>
            <person name="Hall O."/>
            <person name="Minx P."/>
            <person name="Tomlinson C."/>
            <person name="Mitreva M."/>
            <person name="Nelson J."/>
            <person name="Hou S."/>
            <person name="Wollam A."/>
            <person name="Pepin K.H."/>
            <person name="Johnson M."/>
            <person name="Bhonagiri V."/>
            <person name="Nash W.E."/>
            <person name="Warren W."/>
            <person name="Chinwalla A."/>
            <person name="Mardis E.R."/>
            <person name="Wilson R.K."/>
        </authorList>
    </citation>
    <scope>NUCLEOTIDE SEQUENCE [LARGE SCALE GENOMIC DNA]</scope>
    <source>
        <strain evidence="2 3">NJ9703</strain>
    </source>
</reference>
<dbReference type="InterPro" id="IPR036380">
    <property type="entry name" value="Isochorismatase-like_sf"/>
</dbReference>
<dbReference type="EC" id="3.-.-.-" evidence="2"/>
<dbReference type="Proteomes" id="UP000004621">
    <property type="component" value="Unassembled WGS sequence"/>
</dbReference>
<evidence type="ECO:0000313" key="3">
    <source>
        <dbReference type="Proteomes" id="UP000004621"/>
    </source>
</evidence>
<dbReference type="PANTHER" id="PTHR14119:SF3">
    <property type="entry name" value="ISOCHORISMATASE DOMAIN-CONTAINING PROTEIN 2"/>
    <property type="match status" value="1"/>
</dbReference>
<dbReference type="InterPro" id="IPR000868">
    <property type="entry name" value="Isochorismatase-like_dom"/>
</dbReference>
<feature type="domain" description="Isochorismatase-like" evidence="1">
    <location>
        <begin position="6"/>
        <end position="155"/>
    </location>
</feature>
<keyword evidence="2" id="KW-0378">Hydrolase</keyword>
<dbReference type="RefSeq" id="WP_004519326.1">
    <property type="nucleotide sequence ID" value="NZ_ACEO02000002.1"/>
</dbReference>
<evidence type="ECO:0000259" key="1">
    <source>
        <dbReference type="Pfam" id="PF00857"/>
    </source>
</evidence>
<proteinExistence type="predicted"/>